<protein>
    <recommendedName>
        <fullName evidence="3">Phospholipase D</fullName>
    </recommendedName>
    <alternativeName>
        <fullName evidence="5">Choline phosphatase</fullName>
    </alternativeName>
</protein>
<dbReference type="GO" id="GO:0005576">
    <property type="term" value="C:extracellular region"/>
    <property type="evidence" value="ECO:0007669"/>
    <property type="project" value="UniProtKB-SubCell"/>
</dbReference>
<dbReference type="SUPFAM" id="SSF56024">
    <property type="entry name" value="Phospholipase D/nuclease"/>
    <property type="match status" value="2"/>
</dbReference>
<evidence type="ECO:0000256" key="5">
    <source>
        <dbReference type="ARBA" id="ARBA00029594"/>
    </source>
</evidence>
<dbReference type="GO" id="GO:0032049">
    <property type="term" value="P:cardiolipin biosynthetic process"/>
    <property type="evidence" value="ECO:0007669"/>
    <property type="project" value="UniProtKB-ARBA"/>
</dbReference>
<dbReference type="InterPro" id="IPR001736">
    <property type="entry name" value="PLipase_D/transphosphatidylase"/>
</dbReference>
<comment type="subcellular location">
    <subcellularLocation>
        <location evidence="2">Secreted</location>
    </subcellularLocation>
</comment>
<dbReference type="Gene3D" id="3.30.870.10">
    <property type="entry name" value="Endonuclease Chain A"/>
    <property type="match status" value="2"/>
</dbReference>
<dbReference type="PANTHER" id="PTHR21248:SF12">
    <property type="entry name" value="CARDIOLIPIN SYNTHASE C"/>
    <property type="match status" value="1"/>
</dbReference>
<evidence type="ECO:0000256" key="3">
    <source>
        <dbReference type="ARBA" id="ARBA00018392"/>
    </source>
</evidence>
<sequence length="392" mass="44568">MAEAVLSAPASETQRITAEIAGTRLEVLETGAARLRALLALIDTAERSIRMLFYMFADDSAGKAVRDALTRAAMRGVAVDLLIDGFGSDVSAGFFDPLRKQGGKLCLFHPRYGRRYLLRNHQKLVVVDDHRAIIGGANIHAHYLSDQGPAHWRDLWLLLDGAAVPAAGRYFDAILRWTGTKGAKMRSLRRIMLRHTEREGPLQWRFSGPMSRRNLWVRQIVKELKEGQRLDLIAAYFSPPFAMLRRVARMGRRGQVRIITAAKSDNDATIAAARHTYARLLRAGVEMFEYRPAKLHTKLLILDDAVHIGSSNFDFRSLYLNLELMLRIEDAGFAAQLRSYFERELADSERITPELHKARAGWLRRLKWTVSHWLVTSMDYTVTRRLNFGAER</sequence>
<keyword evidence="4" id="KW-0964">Secreted</keyword>
<evidence type="ECO:0000256" key="4">
    <source>
        <dbReference type="ARBA" id="ARBA00022525"/>
    </source>
</evidence>
<dbReference type="CDD" id="cd09110">
    <property type="entry name" value="PLDc_CLS_1"/>
    <property type="match status" value="1"/>
</dbReference>
<reference evidence="7" key="1">
    <citation type="submission" date="2020-02" db="EMBL/GenBank/DDBJ databases">
        <authorList>
            <person name="Meier V. D."/>
        </authorList>
    </citation>
    <scope>NUCLEOTIDE SEQUENCE</scope>
    <source>
        <strain evidence="7">AVDCRST_MAG09</strain>
    </source>
</reference>
<dbReference type="PROSITE" id="PS50035">
    <property type="entry name" value="PLD"/>
    <property type="match status" value="2"/>
</dbReference>
<dbReference type="GO" id="GO:0030572">
    <property type="term" value="F:phosphatidyltransferase activity"/>
    <property type="evidence" value="ECO:0007669"/>
    <property type="project" value="UniProtKB-ARBA"/>
</dbReference>
<comment type="function">
    <text evidence="1">Could be a virulence factor.</text>
</comment>
<dbReference type="Pfam" id="PF13091">
    <property type="entry name" value="PLDc_2"/>
    <property type="match status" value="2"/>
</dbReference>
<dbReference type="InterPro" id="IPR025202">
    <property type="entry name" value="PLD-like_dom"/>
</dbReference>
<organism evidence="7">
    <name type="scientific">uncultured Sphingomonas sp</name>
    <dbReference type="NCBI Taxonomy" id="158754"/>
    <lineage>
        <taxon>Bacteria</taxon>
        <taxon>Pseudomonadati</taxon>
        <taxon>Pseudomonadota</taxon>
        <taxon>Alphaproteobacteria</taxon>
        <taxon>Sphingomonadales</taxon>
        <taxon>Sphingomonadaceae</taxon>
        <taxon>Sphingomonas</taxon>
        <taxon>environmental samples</taxon>
    </lineage>
</organism>
<dbReference type="SMART" id="SM00155">
    <property type="entry name" value="PLDc"/>
    <property type="match status" value="2"/>
</dbReference>
<feature type="domain" description="PLD phosphodiesterase" evidence="6">
    <location>
        <begin position="116"/>
        <end position="143"/>
    </location>
</feature>
<name>A0A6J4S307_9SPHN</name>
<evidence type="ECO:0000313" key="7">
    <source>
        <dbReference type="EMBL" id="CAA9488381.1"/>
    </source>
</evidence>
<evidence type="ECO:0000259" key="6">
    <source>
        <dbReference type="PROSITE" id="PS50035"/>
    </source>
</evidence>
<dbReference type="AlphaFoldDB" id="A0A6J4S307"/>
<dbReference type="PANTHER" id="PTHR21248">
    <property type="entry name" value="CARDIOLIPIN SYNTHASE"/>
    <property type="match status" value="1"/>
</dbReference>
<evidence type="ECO:0000256" key="2">
    <source>
        <dbReference type="ARBA" id="ARBA00004613"/>
    </source>
</evidence>
<proteinExistence type="predicted"/>
<evidence type="ECO:0000256" key="1">
    <source>
        <dbReference type="ARBA" id="ARBA00003145"/>
    </source>
</evidence>
<dbReference type="RefSeq" id="WP_294171360.1">
    <property type="nucleotide sequence ID" value="NZ_CADCVZ010000001.1"/>
</dbReference>
<keyword evidence="7" id="KW-0808">Transferase</keyword>
<feature type="domain" description="PLD phosphodiesterase" evidence="6">
    <location>
        <begin position="291"/>
        <end position="317"/>
    </location>
</feature>
<dbReference type="EMBL" id="CADCVZ010000001">
    <property type="protein sequence ID" value="CAA9488381.1"/>
    <property type="molecule type" value="Genomic_DNA"/>
</dbReference>
<accession>A0A6J4S307</accession>
<gene>
    <name evidence="7" type="ORF">AVDCRST_MAG09-681</name>
</gene>